<protein>
    <recommendedName>
        <fullName evidence="2">Lipid/polyisoprenoid-binding YceI-like domain-containing protein</fullName>
    </recommendedName>
</protein>
<dbReference type="Proteomes" id="UP000218606">
    <property type="component" value="Chromosome"/>
</dbReference>
<feature type="domain" description="Lipid/polyisoprenoid-binding YceI-like" evidence="2">
    <location>
        <begin position="25"/>
        <end position="195"/>
    </location>
</feature>
<dbReference type="EMBL" id="CP010767">
    <property type="protein sequence ID" value="ATG42683.1"/>
    <property type="molecule type" value="Genomic_DNA"/>
</dbReference>
<sequence length="196" mass="21179">MLFSKLFTATAAAIVLATPGLAEVTYKTQQGHTEVRVKWSHAGVSMQHGEFTKAEGTLVLDEANVEGARLKAVVDATSIHSGVAALDDHIKNADFLEVETYPEITFESASVTRTGDKTADIAGNLTMHGVTKPVTLQATLTHIGEHPLGQFLEYYKGDWAAFYARTEIEPKDFGVGMTIPVGTLVIEIDTEMQAVE</sequence>
<evidence type="ECO:0000256" key="1">
    <source>
        <dbReference type="SAM" id="SignalP"/>
    </source>
</evidence>
<evidence type="ECO:0000259" key="2">
    <source>
        <dbReference type="SMART" id="SM00867"/>
    </source>
</evidence>
<dbReference type="RefSeq" id="WP_096870811.1">
    <property type="nucleotide sequence ID" value="NZ_CP010715.1"/>
</dbReference>
<organism evidence="3 4">
    <name type="scientific">Phaeobacter piscinae</name>
    <dbReference type="NCBI Taxonomy" id="1580596"/>
    <lineage>
        <taxon>Bacteria</taxon>
        <taxon>Pseudomonadati</taxon>
        <taxon>Pseudomonadota</taxon>
        <taxon>Alphaproteobacteria</taxon>
        <taxon>Rhodobacterales</taxon>
        <taxon>Roseobacteraceae</taxon>
        <taxon>Phaeobacter</taxon>
    </lineage>
</organism>
<dbReference type="PANTHER" id="PTHR34406">
    <property type="entry name" value="PROTEIN YCEI"/>
    <property type="match status" value="1"/>
</dbReference>
<dbReference type="SMART" id="SM00867">
    <property type="entry name" value="YceI"/>
    <property type="match status" value="1"/>
</dbReference>
<accession>A0AAN1GPD1</accession>
<feature type="signal peptide" evidence="1">
    <location>
        <begin position="1"/>
        <end position="22"/>
    </location>
</feature>
<name>A0AAN1GPD1_9RHOB</name>
<gene>
    <name evidence="3" type="ORF">PhaeoP13_00723</name>
</gene>
<reference evidence="3 4" key="1">
    <citation type="journal article" date="2017" name="Front. Microbiol.">
        <title>Phaeobacter piscinae sp. nov., a species of the Roseobacter group and potential aquaculture probiont.</title>
        <authorList>
            <person name="Sonnenschein E.C."/>
            <person name="Phippen C.B.W."/>
            <person name="Nielsen K.F."/>
            <person name="Mateiu R.V."/>
            <person name="Melchiorsen J."/>
            <person name="Gram L."/>
            <person name="Overmann J."/>
            <person name="Freese H.M."/>
        </authorList>
    </citation>
    <scope>NUCLEOTIDE SEQUENCE [LARGE SCALE GENOMIC DNA]</scope>
    <source>
        <strain evidence="3 4">P13</strain>
    </source>
</reference>
<dbReference type="AlphaFoldDB" id="A0AAN1GPD1"/>
<evidence type="ECO:0000313" key="4">
    <source>
        <dbReference type="Proteomes" id="UP000218606"/>
    </source>
</evidence>
<feature type="chain" id="PRO_5042855342" description="Lipid/polyisoprenoid-binding YceI-like domain-containing protein" evidence="1">
    <location>
        <begin position="23"/>
        <end position="196"/>
    </location>
</feature>
<dbReference type="SUPFAM" id="SSF101874">
    <property type="entry name" value="YceI-like"/>
    <property type="match status" value="1"/>
</dbReference>
<dbReference type="PANTHER" id="PTHR34406:SF1">
    <property type="entry name" value="PROTEIN YCEI"/>
    <property type="match status" value="1"/>
</dbReference>
<proteinExistence type="predicted"/>
<dbReference type="Gene3D" id="2.40.128.110">
    <property type="entry name" value="Lipid/polyisoprenoid-binding, YceI-like"/>
    <property type="match status" value="1"/>
</dbReference>
<dbReference type="InterPro" id="IPR007372">
    <property type="entry name" value="Lipid/polyisoprenoid-bd_YceI"/>
</dbReference>
<dbReference type="InterPro" id="IPR036761">
    <property type="entry name" value="TTHA0802/YceI-like_sf"/>
</dbReference>
<dbReference type="Pfam" id="PF04264">
    <property type="entry name" value="YceI"/>
    <property type="match status" value="1"/>
</dbReference>
<evidence type="ECO:0000313" key="3">
    <source>
        <dbReference type="EMBL" id="ATG42683.1"/>
    </source>
</evidence>
<keyword evidence="1" id="KW-0732">Signal</keyword>